<dbReference type="PANTHER" id="PTHR33602">
    <property type="entry name" value="REGULATORY PROTEIN RECX FAMILY PROTEIN"/>
    <property type="match status" value="1"/>
</dbReference>
<dbReference type="GO" id="GO:0006282">
    <property type="term" value="P:regulation of DNA repair"/>
    <property type="evidence" value="ECO:0007669"/>
    <property type="project" value="InterPro"/>
</dbReference>
<evidence type="ECO:0000256" key="1">
    <source>
        <dbReference type="ARBA" id="ARBA00004496"/>
    </source>
</evidence>
<evidence type="ECO:0000256" key="4">
    <source>
        <dbReference type="ARBA" id="ARBA00022490"/>
    </source>
</evidence>
<proteinExistence type="inferred from homology"/>
<evidence type="ECO:0000256" key="3">
    <source>
        <dbReference type="ARBA" id="ARBA00018111"/>
    </source>
</evidence>
<evidence type="ECO:0000313" key="5">
    <source>
        <dbReference type="EMBL" id="GAV20412.1"/>
    </source>
</evidence>
<gene>
    <name evidence="5" type="ORF">MMIC_P1377</name>
</gene>
<organism evidence="5 6">
    <name type="scientific">Mariprofundus micogutta</name>
    <dbReference type="NCBI Taxonomy" id="1921010"/>
    <lineage>
        <taxon>Bacteria</taxon>
        <taxon>Pseudomonadati</taxon>
        <taxon>Pseudomonadota</taxon>
        <taxon>Candidatius Mariprofundia</taxon>
        <taxon>Mariprofundales</taxon>
        <taxon>Mariprofundaceae</taxon>
        <taxon>Mariprofundus</taxon>
    </lineage>
</organism>
<keyword evidence="4" id="KW-0963">Cytoplasm</keyword>
<dbReference type="Gene3D" id="1.10.10.10">
    <property type="entry name" value="Winged helix-like DNA-binding domain superfamily/Winged helix DNA-binding domain"/>
    <property type="match status" value="1"/>
</dbReference>
<evidence type="ECO:0000256" key="2">
    <source>
        <dbReference type="ARBA" id="ARBA00009695"/>
    </source>
</evidence>
<protein>
    <recommendedName>
        <fullName evidence="3">Regulatory protein RecX</fullName>
    </recommendedName>
</protein>
<dbReference type="AlphaFoldDB" id="A0A1L8CNB3"/>
<reference evidence="5 6" key="1">
    <citation type="journal article" date="2017" name="Arch. Microbiol.">
        <title>Mariprofundus micogutta sp. nov., a novel iron-oxidizing zetaproteobacterium isolated from a deep-sea hydrothermal field at the Bayonnaise knoll of the Izu-Ogasawara arc, and a description of Mariprofundales ord. nov. and Zetaproteobacteria classis nov.</title>
        <authorList>
            <person name="Makita H."/>
            <person name="Tanaka E."/>
            <person name="Mitsunobu S."/>
            <person name="Miyazaki M."/>
            <person name="Nunoura T."/>
            <person name="Uematsu K."/>
            <person name="Takaki Y."/>
            <person name="Nishi S."/>
            <person name="Shimamura S."/>
            <person name="Takai K."/>
        </authorList>
    </citation>
    <scope>NUCLEOTIDE SEQUENCE [LARGE SCALE GENOMIC DNA]</scope>
    <source>
        <strain evidence="5 6">ET2</strain>
    </source>
</reference>
<dbReference type="GO" id="GO:0005737">
    <property type="term" value="C:cytoplasm"/>
    <property type="evidence" value="ECO:0007669"/>
    <property type="project" value="UniProtKB-SubCell"/>
</dbReference>
<accession>A0A1L8CNB3</accession>
<dbReference type="STRING" id="1921010.MMIC_P1377"/>
<sequence length="128" mass="15050">MRQRLAGKDYDEETVTTVIKQLKADNYLSEQRYAEAFLRSRMKRGETPWLAAQKARQKGADHRALEEVLGEINEAYDEPQAAREVLNMRDPAGFRFEDERVWQRQARFLRNKGYSSATILRVLKERSE</sequence>
<dbReference type="Proteomes" id="UP000231632">
    <property type="component" value="Unassembled WGS sequence"/>
</dbReference>
<dbReference type="InterPro" id="IPR036388">
    <property type="entry name" value="WH-like_DNA-bd_sf"/>
</dbReference>
<dbReference type="OrthoDB" id="5295441at2"/>
<name>A0A1L8CNB3_9PROT</name>
<keyword evidence="6" id="KW-1185">Reference proteome</keyword>
<comment type="similarity">
    <text evidence="2">Belongs to the RecX family.</text>
</comment>
<comment type="subcellular location">
    <subcellularLocation>
        <location evidence="1">Cytoplasm</location>
    </subcellularLocation>
</comment>
<dbReference type="PANTHER" id="PTHR33602:SF1">
    <property type="entry name" value="REGULATORY PROTEIN RECX FAMILY PROTEIN"/>
    <property type="match status" value="1"/>
</dbReference>
<evidence type="ECO:0000313" key="6">
    <source>
        <dbReference type="Proteomes" id="UP000231632"/>
    </source>
</evidence>
<dbReference type="InterPro" id="IPR003783">
    <property type="entry name" value="Regulatory_RecX"/>
</dbReference>
<comment type="caution">
    <text evidence="5">The sequence shown here is derived from an EMBL/GenBank/DDBJ whole genome shotgun (WGS) entry which is preliminary data.</text>
</comment>
<dbReference type="EMBL" id="BDFD01000010">
    <property type="protein sequence ID" value="GAV20412.1"/>
    <property type="molecule type" value="Genomic_DNA"/>
</dbReference>